<protein>
    <submittedName>
        <fullName evidence="8">(spotted green pufferfish) hypothetical protein</fullName>
    </submittedName>
</protein>
<proteinExistence type="predicted"/>
<dbReference type="EMBL" id="CAAE01014769">
    <property type="protein sequence ID" value="CAG05595.1"/>
    <property type="molecule type" value="Genomic_DNA"/>
</dbReference>
<evidence type="ECO:0000313" key="8">
    <source>
        <dbReference type="EMBL" id="CAG05595.1"/>
    </source>
</evidence>
<dbReference type="PRINTS" id="PR00171">
    <property type="entry name" value="SUGRTRNSPORT"/>
</dbReference>
<comment type="subcellular location">
    <subcellularLocation>
        <location evidence="1">Membrane</location>
        <topology evidence="1">Multi-pass membrane protein</topology>
    </subcellularLocation>
</comment>
<dbReference type="PROSITE" id="PS50850">
    <property type="entry name" value="MFS"/>
    <property type="match status" value="1"/>
</dbReference>
<dbReference type="Gene3D" id="1.20.1250.20">
    <property type="entry name" value="MFS general substrate transporter like domains"/>
    <property type="match status" value="2"/>
</dbReference>
<gene>
    <name evidence="8" type="ORF">GSTENG00025667001</name>
</gene>
<comment type="caution">
    <text evidence="8">The sequence shown here is derived from an EMBL/GenBank/DDBJ whole genome shotgun (WGS) entry which is preliminary data.</text>
</comment>
<dbReference type="Pfam" id="PF00083">
    <property type="entry name" value="Sugar_tr"/>
    <property type="match status" value="2"/>
</dbReference>
<dbReference type="KEGG" id="tng:GSTEN00025667G001"/>
<dbReference type="SUPFAM" id="SSF103473">
    <property type="entry name" value="MFS general substrate transporter"/>
    <property type="match status" value="2"/>
</dbReference>
<evidence type="ECO:0000256" key="1">
    <source>
        <dbReference type="ARBA" id="ARBA00004141"/>
    </source>
</evidence>
<feature type="transmembrane region" description="Helical" evidence="6">
    <location>
        <begin position="288"/>
        <end position="312"/>
    </location>
</feature>
<dbReference type="InterPro" id="IPR020846">
    <property type="entry name" value="MFS_dom"/>
</dbReference>
<keyword evidence="4 6" id="KW-1133">Transmembrane helix</keyword>
<feature type="transmembrane region" description="Helical" evidence="6">
    <location>
        <begin position="332"/>
        <end position="351"/>
    </location>
</feature>
<dbReference type="InterPro" id="IPR050814">
    <property type="entry name" value="Myo-inositol_Transporter"/>
</dbReference>
<dbReference type="InterPro" id="IPR005828">
    <property type="entry name" value="MFS_sugar_transport-like"/>
</dbReference>
<dbReference type="GO" id="GO:0005366">
    <property type="term" value="F:myo-inositol:proton symporter activity"/>
    <property type="evidence" value="ECO:0007669"/>
    <property type="project" value="TreeGrafter"/>
</dbReference>
<dbReference type="GO" id="GO:0016324">
    <property type="term" value="C:apical plasma membrane"/>
    <property type="evidence" value="ECO:0007669"/>
    <property type="project" value="TreeGrafter"/>
</dbReference>
<evidence type="ECO:0000256" key="3">
    <source>
        <dbReference type="ARBA" id="ARBA00022692"/>
    </source>
</evidence>
<reference evidence="8" key="2">
    <citation type="submission" date="2004-02" db="EMBL/GenBank/DDBJ databases">
        <authorList>
            <consortium name="Genoscope"/>
            <consortium name="Whitehead Institute Centre for Genome Research"/>
        </authorList>
    </citation>
    <scope>NUCLEOTIDE SEQUENCE</scope>
</reference>
<keyword evidence="2" id="KW-0813">Transport</keyword>
<keyword evidence="5 6" id="KW-0472">Membrane</keyword>
<evidence type="ECO:0000256" key="2">
    <source>
        <dbReference type="ARBA" id="ARBA00022448"/>
    </source>
</evidence>
<sequence>MAPSGGQLSYCYRYMLALSVVPAVVQFTGFIFLPESPRWLLQKGQSQEARVVLSRIRGDQSIDVEYETIKTSIEEEEREAGGGERSHWQHSNKKNMKVYRMELQPFHHLARLEDPVILRILRHGPTRRALMVGCGLQMFQQLSGINTVMYVTHRFQSSLAAIPGLGLGLTAPPRSSSPAPLSPGTGLSLALLAVGFLLSAQNSPSISLHPLDPENSTCSLYENCQPCMLDPLCGFCYRDNGTAVYDSSCVPVNQTYTNLAAWGRCSNQTGAAGEAFWAYNYCPTSYSWLVLLGLLLYLAFFAPGMGTMPWTVNSEIYPLWARSTGNACSSGVNWIFNVLVSLTFLHVAEFLTYQGKVVRGGAFFLYAGLVVLGLFFVLGCLPETQGLQLEDIESLFSGPLCSCGASSRTNGQNVQYIRVKGSNYYLSESDASEVD</sequence>
<dbReference type="InterPro" id="IPR036259">
    <property type="entry name" value="MFS_trans_sf"/>
</dbReference>
<evidence type="ECO:0000259" key="7">
    <source>
        <dbReference type="PROSITE" id="PS50850"/>
    </source>
</evidence>
<dbReference type="OrthoDB" id="6339427at2759"/>
<feature type="domain" description="Major facilitator superfamily (MFS) profile" evidence="7">
    <location>
        <begin position="1"/>
        <end position="385"/>
    </location>
</feature>
<keyword evidence="3 6" id="KW-0812">Transmembrane</keyword>
<organism evidence="8">
    <name type="scientific">Tetraodon nigroviridis</name>
    <name type="common">Spotted green pufferfish</name>
    <name type="synonym">Chelonodon nigroviridis</name>
    <dbReference type="NCBI Taxonomy" id="99883"/>
    <lineage>
        <taxon>Eukaryota</taxon>
        <taxon>Metazoa</taxon>
        <taxon>Chordata</taxon>
        <taxon>Craniata</taxon>
        <taxon>Vertebrata</taxon>
        <taxon>Euteleostomi</taxon>
        <taxon>Actinopterygii</taxon>
        <taxon>Neopterygii</taxon>
        <taxon>Teleostei</taxon>
        <taxon>Neoteleostei</taxon>
        <taxon>Acanthomorphata</taxon>
        <taxon>Eupercaria</taxon>
        <taxon>Tetraodontiformes</taxon>
        <taxon>Tetradontoidea</taxon>
        <taxon>Tetraodontidae</taxon>
        <taxon>Tetraodon</taxon>
    </lineage>
</organism>
<dbReference type="FunFam" id="1.20.1250.20:FF:000105">
    <property type="entry name" value="proton myo-inositol cotransporter isoform X1"/>
    <property type="match status" value="1"/>
</dbReference>
<feature type="transmembrane region" description="Helical" evidence="6">
    <location>
        <begin position="363"/>
        <end position="379"/>
    </location>
</feature>
<dbReference type="AlphaFoldDB" id="Q4S187"/>
<feature type="transmembrane region" description="Helical" evidence="6">
    <location>
        <begin position="12"/>
        <end position="33"/>
    </location>
</feature>
<dbReference type="PANTHER" id="PTHR48020">
    <property type="entry name" value="PROTON MYO-INOSITOL COTRANSPORTER"/>
    <property type="match status" value="1"/>
</dbReference>
<reference evidence="8" key="1">
    <citation type="journal article" date="2004" name="Nature">
        <title>Genome duplication in the teleost fish Tetraodon nigroviridis reveals the early vertebrate proto-karyotype.</title>
        <authorList>
            <person name="Jaillon O."/>
            <person name="Aury J.-M."/>
            <person name="Brunet F."/>
            <person name="Petit J.-L."/>
            <person name="Stange-Thomann N."/>
            <person name="Mauceli E."/>
            <person name="Bouneau L."/>
            <person name="Fischer C."/>
            <person name="Ozouf-Costaz C."/>
            <person name="Bernot A."/>
            <person name="Nicaud S."/>
            <person name="Jaffe D."/>
            <person name="Fisher S."/>
            <person name="Lutfalla G."/>
            <person name="Dossat C."/>
            <person name="Segurens B."/>
            <person name="Dasilva C."/>
            <person name="Salanoubat M."/>
            <person name="Levy M."/>
            <person name="Boudet N."/>
            <person name="Castellano S."/>
            <person name="Anthouard V."/>
            <person name="Jubin C."/>
            <person name="Castelli V."/>
            <person name="Katinka M."/>
            <person name="Vacherie B."/>
            <person name="Biemont C."/>
            <person name="Skalli Z."/>
            <person name="Cattolico L."/>
            <person name="Poulain J."/>
            <person name="De Berardinis V."/>
            <person name="Cruaud C."/>
            <person name="Duprat S."/>
            <person name="Brottier P."/>
            <person name="Coutanceau J.-P."/>
            <person name="Gouzy J."/>
            <person name="Parra G."/>
            <person name="Lardier G."/>
            <person name="Chapple C."/>
            <person name="McKernan K.J."/>
            <person name="McEwan P."/>
            <person name="Bosak S."/>
            <person name="Kellis M."/>
            <person name="Volff J.-N."/>
            <person name="Guigo R."/>
            <person name="Zody M.C."/>
            <person name="Mesirov J."/>
            <person name="Lindblad-Toh K."/>
            <person name="Birren B."/>
            <person name="Nusbaum C."/>
            <person name="Kahn D."/>
            <person name="Robinson-Rechavi M."/>
            <person name="Laudet V."/>
            <person name="Schachter V."/>
            <person name="Quetier F."/>
            <person name="Saurin W."/>
            <person name="Scarpelli C."/>
            <person name="Wincker P."/>
            <person name="Lander E.S."/>
            <person name="Weissenbach J."/>
            <person name="Roest Crollius H."/>
        </authorList>
    </citation>
    <scope>NUCLEOTIDE SEQUENCE [LARGE SCALE GENOMIC DNA]</scope>
</reference>
<name>Q4S187_TETNG</name>
<evidence type="ECO:0000256" key="6">
    <source>
        <dbReference type="SAM" id="Phobius"/>
    </source>
</evidence>
<evidence type="ECO:0000256" key="5">
    <source>
        <dbReference type="ARBA" id="ARBA00023136"/>
    </source>
</evidence>
<accession>Q4S187</accession>
<dbReference type="PANTHER" id="PTHR48020:SF12">
    <property type="entry name" value="PROTON MYO-INOSITOL COTRANSPORTER"/>
    <property type="match status" value="1"/>
</dbReference>
<dbReference type="InterPro" id="IPR003663">
    <property type="entry name" value="Sugar/inositol_transpt"/>
</dbReference>
<evidence type="ECO:0000256" key="4">
    <source>
        <dbReference type="ARBA" id="ARBA00022989"/>
    </source>
</evidence>